<organism evidence="2 3">
    <name type="scientific">Micavibrio aeruginosavorus</name>
    <dbReference type="NCBI Taxonomy" id="349221"/>
    <lineage>
        <taxon>Bacteria</taxon>
        <taxon>Pseudomonadati</taxon>
        <taxon>Bdellovibrionota</taxon>
        <taxon>Bdellovibrionia</taxon>
        <taxon>Bdellovibrionales</taxon>
        <taxon>Pseudobdellovibrionaceae</taxon>
        <taxon>Micavibrio</taxon>
    </lineage>
</organism>
<proteinExistence type="predicted"/>
<dbReference type="Proteomes" id="UP000249557">
    <property type="component" value="Unassembled WGS sequence"/>
</dbReference>
<evidence type="ECO:0000313" key="2">
    <source>
        <dbReference type="EMBL" id="PZO87884.1"/>
    </source>
</evidence>
<dbReference type="EMBL" id="QFNK01000037">
    <property type="protein sequence ID" value="PZO87884.1"/>
    <property type="molecule type" value="Genomic_DNA"/>
</dbReference>
<keyword evidence="1" id="KW-1133">Transmembrane helix</keyword>
<reference evidence="2 3" key="1">
    <citation type="submission" date="2017-08" db="EMBL/GenBank/DDBJ databases">
        <title>Infants hospitalized years apart are colonized by the same room-sourced microbial strains.</title>
        <authorList>
            <person name="Brooks B."/>
            <person name="Olm M.R."/>
            <person name="Firek B.A."/>
            <person name="Baker R."/>
            <person name="Thomas B.C."/>
            <person name="Morowitz M.J."/>
            <person name="Banfield J.F."/>
        </authorList>
    </citation>
    <scope>NUCLEOTIDE SEQUENCE [LARGE SCALE GENOMIC DNA]</scope>
    <source>
        <strain evidence="2">S2_018_000_R2_104</strain>
    </source>
</reference>
<protein>
    <submittedName>
        <fullName evidence="2">Uncharacterized protein</fullName>
    </submittedName>
</protein>
<accession>A0A2W4ZZZ7</accession>
<evidence type="ECO:0000313" key="3">
    <source>
        <dbReference type="Proteomes" id="UP000249557"/>
    </source>
</evidence>
<keyword evidence="1" id="KW-0472">Membrane</keyword>
<feature type="transmembrane region" description="Helical" evidence="1">
    <location>
        <begin position="21"/>
        <end position="39"/>
    </location>
</feature>
<keyword evidence="1" id="KW-0812">Transmembrane</keyword>
<comment type="caution">
    <text evidence="2">The sequence shown here is derived from an EMBL/GenBank/DDBJ whole genome shotgun (WGS) entry which is preliminary data.</text>
</comment>
<evidence type="ECO:0000256" key="1">
    <source>
        <dbReference type="SAM" id="Phobius"/>
    </source>
</evidence>
<gene>
    <name evidence="2" type="ORF">DI626_02995</name>
</gene>
<name>A0A2W4ZZZ7_9BACT</name>
<sequence length="242" mass="25893">MLHSALPALPTKRRKSESGNMFVYILGAIFLMGILVVISKGNMQEGVGIDAERATLAAARVQRYAGEIASGVNAILDSGFSETQLRFADPDNNTGPYGDISTTPKQQVFSPDGGNVEYQKPIDGINDGTPWQFYANTHIKDIGTDTAATRQAELLAVLPNVTKSFCAAVNLAAKQTINLTLDTDPASNGCVYGGTEFNGTYLSGSGVNTLDDTKFSLLPAPEACVRCATDGKFHYYRVLLSR</sequence>
<dbReference type="AlphaFoldDB" id="A0A2W4ZZZ7"/>